<dbReference type="EMBL" id="KB446556">
    <property type="protein sequence ID" value="EME87117.1"/>
    <property type="molecule type" value="Genomic_DNA"/>
</dbReference>
<name>M3BCW8_PSEFD</name>
<protein>
    <submittedName>
        <fullName evidence="2">Uncharacterized protein</fullName>
    </submittedName>
</protein>
<dbReference type="HOGENOM" id="CLU_781036_0_0_1"/>
<evidence type="ECO:0000313" key="2">
    <source>
        <dbReference type="EMBL" id="EME87117.1"/>
    </source>
</evidence>
<feature type="region of interest" description="Disordered" evidence="1">
    <location>
        <begin position="234"/>
        <end position="299"/>
    </location>
</feature>
<dbReference type="Proteomes" id="UP000016932">
    <property type="component" value="Unassembled WGS sequence"/>
</dbReference>
<dbReference type="VEuPathDB" id="FungiDB:MYCFIDRAFT_172781"/>
<feature type="compositionally biased region" description="Low complexity" evidence="1">
    <location>
        <begin position="241"/>
        <end position="291"/>
    </location>
</feature>
<evidence type="ECO:0000313" key="3">
    <source>
        <dbReference type="Proteomes" id="UP000016932"/>
    </source>
</evidence>
<keyword evidence="3" id="KW-1185">Reference proteome</keyword>
<evidence type="ECO:0000256" key="1">
    <source>
        <dbReference type="SAM" id="MobiDB-lite"/>
    </source>
</evidence>
<dbReference type="OrthoDB" id="3648748at2759"/>
<organism evidence="2 3">
    <name type="scientific">Pseudocercospora fijiensis (strain CIRAD86)</name>
    <name type="common">Black leaf streak disease fungus</name>
    <name type="synonym">Mycosphaerella fijiensis</name>
    <dbReference type="NCBI Taxonomy" id="383855"/>
    <lineage>
        <taxon>Eukaryota</taxon>
        <taxon>Fungi</taxon>
        <taxon>Dikarya</taxon>
        <taxon>Ascomycota</taxon>
        <taxon>Pezizomycotina</taxon>
        <taxon>Dothideomycetes</taxon>
        <taxon>Dothideomycetidae</taxon>
        <taxon>Mycosphaerellales</taxon>
        <taxon>Mycosphaerellaceae</taxon>
        <taxon>Pseudocercospora</taxon>
    </lineage>
</organism>
<dbReference type="AlphaFoldDB" id="M3BCW8"/>
<proteinExistence type="predicted"/>
<dbReference type="GeneID" id="19332859"/>
<reference evidence="2 3" key="1">
    <citation type="journal article" date="2012" name="PLoS Pathog.">
        <title>Diverse lifestyles and strategies of plant pathogenesis encoded in the genomes of eighteen Dothideomycetes fungi.</title>
        <authorList>
            <person name="Ohm R.A."/>
            <person name="Feau N."/>
            <person name="Henrissat B."/>
            <person name="Schoch C.L."/>
            <person name="Horwitz B.A."/>
            <person name="Barry K.W."/>
            <person name="Condon B.J."/>
            <person name="Copeland A.C."/>
            <person name="Dhillon B."/>
            <person name="Glaser F."/>
            <person name="Hesse C.N."/>
            <person name="Kosti I."/>
            <person name="LaButti K."/>
            <person name="Lindquist E.A."/>
            <person name="Lucas S."/>
            <person name="Salamov A.A."/>
            <person name="Bradshaw R.E."/>
            <person name="Ciuffetti L."/>
            <person name="Hamelin R.C."/>
            <person name="Kema G.H.J."/>
            <person name="Lawrence C."/>
            <person name="Scott J.A."/>
            <person name="Spatafora J.W."/>
            <person name="Turgeon B.G."/>
            <person name="de Wit P.J.G.M."/>
            <person name="Zhong S."/>
            <person name="Goodwin S.B."/>
            <person name="Grigoriev I.V."/>
        </authorList>
    </citation>
    <scope>NUCLEOTIDE SEQUENCE [LARGE SCALE GENOMIC DNA]</scope>
    <source>
        <strain evidence="2 3">CIRAD86</strain>
    </source>
</reference>
<gene>
    <name evidence="2" type="ORF">MYCFIDRAFT_172781</name>
</gene>
<dbReference type="KEGG" id="pfj:MYCFIDRAFT_172781"/>
<sequence length="355" mass="37390">MQTHGTAFKAFRATTIWDFQMPEVKLLSGDDENSTLWQFILAGPETSRAVYALRSASSSGLYCLFTSGERPVAVPCGSNSGQVQAFYASTEGGADDGVVLVPYPNSASRAFSADGDSSEGDEVEFDELKNFQDASVDLLWAIQSQGVVDTIAYPPISATYTGDSSPSTSALTTSTSIAANTTSPAASTTAVSTSTSTTSSPVVVTAADGSTIPVPTGTPSKSLIASHLPNELKQNPLTRQPTESSETPTSPSLTTLTVTTDLPAATTEATTPAESSESASASQSVEVSDASHTTSSWQQCHDEKYRKFANSFSGPTRKRRPELPVLALLGASFDEPFYQLGHYVYRANPVATLFE</sequence>
<feature type="region of interest" description="Disordered" evidence="1">
    <location>
        <begin position="179"/>
        <end position="201"/>
    </location>
</feature>
<accession>M3BCW8</accession>
<dbReference type="RefSeq" id="XP_007924157.1">
    <property type="nucleotide sequence ID" value="XM_007925966.1"/>
</dbReference>